<dbReference type="GO" id="GO:0007155">
    <property type="term" value="P:cell adhesion"/>
    <property type="evidence" value="ECO:0007669"/>
    <property type="project" value="InterPro"/>
</dbReference>
<dbReference type="SUPFAM" id="SSF49401">
    <property type="entry name" value="Bacterial adhesins"/>
    <property type="match status" value="1"/>
</dbReference>
<sequence length="315" mass="33542">MRKAITVALLLMMSTAAHSARCCVNGSQCKGLSGSDTFTANATVRATDAGNTIRIDGYELSCRFNPYSPGWPGTYADFWRTLAPVLTPSPVFAPYNTGLSIKGTDHLSPISSGIIVARIPNQQVWVNLETYMFVRKRGTPGGPINIRRGDRLGEIRLRQTNNYDGTSNTIMLALKAGNDLIIQPSTCTINGNRAIEVNFKDVSSDALGSDPITSTVRNTQRLTYTCPDPGVTTPITITFKGTPSAFDRRVLATSNNLGTGMTRAGALVAPEGRFLTSITNSTGGDDVTFTLVRNPKTPPASGAFTASGTLVMGVP</sequence>
<feature type="signal peptide" evidence="1">
    <location>
        <begin position="1"/>
        <end position="19"/>
    </location>
</feature>
<dbReference type="InterPro" id="IPR008966">
    <property type="entry name" value="Adhesion_dom_sf"/>
</dbReference>
<dbReference type="STRING" id="46679.SAMN05216202_2086"/>
<feature type="chain" id="PRO_5030027519" evidence="1">
    <location>
        <begin position="20"/>
        <end position="315"/>
    </location>
</feature>
<protein>
    <submittedName>
        <fullName evidence="3">Pilin (Type 1 fimbria component protein)</fullName>
    </submittedName>
</protein>
<gene>
    <name evidence="3" type="ORF">SAMN05216202_2086</name>
</gene>
<evidence type="ECO:0000259" key="2">
    <source>
        <dbReference type="Pfam" id="PF00419"/>
    </source>
</evidence>
<dbReference type="InterPro" id="IPR000259">
    <property type="entry name" value="Adhesion_dom_fimbrial"/>
</dbReference>
<evidence type="ECO:0000313" key="3">
    <source>
        <dbReference type="EMBL" id="SDU94845.1"/>
    </source>
</evidence>
<keyword evidence="1" id="KW-0732">Signal</keyword>
<dbReference type="Pfam" id="PF00419">
    <property type="entry name" value="Fimbrial"/>
    <property type="match status" value="1"/>
</dbReference>
<accession>A0A1H2MPC5</accession>
<dbReference type="AlphaFoldDB" id="A0A1H2MPC5"/>
<keyword evidence="4" id="KW-1185">Reference proteome</keyword>
<dbReference type="GO" id="GO:0009289">
    <property type="term" value="C:pilus"/>
    <property type="evidence" value="ECO:0007669"/>
    <property type="project" value="InterPro"/>
</dbReference>
<dbReference type="Gene3D" id="2.60.40.1090">
    <property type="entry name" value="Fimbrial-type adhesion domain"/>
    <property type="match status" value="2"/>
</dbReference>
<proteinExistence type="predicted"/>
<name>A0A1H2MPC5_9PSED</name>
<organism evidence="3 4">
    <name type="scientific">Pseudomonas mucidolens</name>
    <dbReference type="NCBI Taxonomy" id="46679"/>
    <lineage>
        <taxon>Bacteria</taxon>
        <taxon>Pseudomonadati</taxon>
        <taxon>Pseudomonadota</taxon>
        <taxon>Gammaproteobacteria</taxon>
        <taxon>Pseudomonadales</taxon>
        <taxon>Pseudomonadaceae</taxon>
        <taxon>Pseudomonas</taxon>
    </lineage>
</organism>
<evidence type="ECO:0000256" key="1">
    <source>
        <dbReference type="SAM" id="SignalP"/>
    </source>
</evidence>
<evidence type="ECO:0000313" key="4">
    <source>
        <dbReference type="Proteomes" id="UP000198600"/>
    </source>
</evidence>
<dbReference type="InterPro" id="IPR036937">
    <property type="entry name" value="Adhesion_dom_fimbrial_sf"/>
</dbReference>
<reference evidence="4" key="1">
    <citation type="submission" date="2016-10" db="EMBL/GenBank/DDBJ databases">
        <authorList>
            <person name="Varghese N."/>
            <person name="Submissions S."/>
        </authorList>
    </citation>
    <scope>NUCLEOTIDE SEQUENCE [LARGE SCALE GENOMIC DNA]</scope>
    <source>
        <strain evidence="4">LMG 2223</strain>
    </source>
</reference>
<feature type="domain" description="Fimbrial-type adhesion" evidence="2">
    <location>
        <begin position="184"/>
        <end position="312"/>
    </location>
</feature>
<dbReference type="EMBL" id="LT629802">
    <property type="protein sequence ID" value="SDU94845.1"/>
    <property type="molecule type" value="Genomic_DNA"/>
</dbReference>
<dbReference type="Proteomes" id="UP000198600">
    <property type="component" value="Chromosome I"/>
</dbReference>